<dbReference type="PROSITE" id="PS00211">
    <property type="entry name" value="ABC_TRANSPORTER_1"/>
    <property type="match status" value="1"/>
</dbReference>
<dbReference type="PANTHER" id="PTHR42939:SF1">
    <property type="entry name" value="ABC TRANSPORTER ATP-BINDING PROTEIN ALBC-RELATED"/>
    <property type="match status" value="1"/>
</dbReference>
<evidence type="ECO:0000256" key="1">
    <source>
        <dbReference type="ARBA" id="ARBA00022448"/>
    </source>
</evidence>
<protein>
    <submittedName>
        <fullName evidence="5">ATP-binding cassette domain-containing protein</fullName>
    </submittedName>
</protein>
<evidence type="ECO:0000256" key="3">
    <source>
        <dbReference type="ARBA" id="ARBA00022840"/>
    </source>
</evidence>
<reference evidence="5" key="1">
    <citation type="submission" date="2024-07" db="EMBL/GenBank/DDBJ databases">
        <title>Halotolerant mesophilic bacterium Ornithinibacillus sp. 4-3, sp. nov., isolated from soil.</title>
        <authorList>
            <person name="Sidarenka A.V."/>
            <person name="Guliayeva D.E."/>
            <person name="Leanovich S.I."/>
            <person name="Hileuskaya K.S."/>
            <person name="Akhremchuk A.E."/>
            <person name="Sikolenko M.A."/>
            <person name="Valentovich L.N."/>
        </authorList>
    </citation>
    <scope>NUCLEOTIDE SEQUENCE</scope>
    <source>
        <strain evidence="5">4-3</strain>
    </source>
</reference>
<dbReference type="SUPFAM" id="SSF52540">
    <property type="entry name" value="P-loop containing nucleoside triphosphate hydrolases"/>
    <property type="match status" value="1"/>
</dbReference>
<keyword evidence="3 5" id="KW-0067">ATP-binding</keyword>
<dbReference type="SMART" id="SM00382">
    <property type="entry name" value="AAA"/>
    <property type="match status" value="1"/>
</dbReference>
<feature type="domain" description="ABC transporter" evidence="4">
    <location>
        <begin position="3"/>
        <end position="234"/>
    </location>
</feature>
<dbReference type="AlphaFoldDB" id="A0AB39HNX6"/>
<evidence type="ECO:0000259" key="4">
    <source>
        <dbReference type="PROSITE" id="PS50893"/>
    </source>
</evidence>
<dbReference type="Gene3D" id="3.40.50.300">
    <property type="entry name" value="P-loop containing nucleotide triphosphate hydrolases"/>
    <property type="match status" value="1"/>
</dbReference>
<keyword evidence="1" id="KW-0813">Transport</keyword>
<accession>A0AB39HNX6</accession>
<name>A0AB39HNX6_9BACI</name>
<organism evidence="5">
    <name type="scientific">Ornithinibacillus sp. 4-3</name>
    <dbReference type="NCBI Taxonomy" id="3231488"/>
    <lineage>
        <taxon>Bacteria</taxon>
        <taxon>Bacillati</taxon>
        <taxon>Bacillota</taxon>
        <taxon>Bacilli</taxon>
        <taxon>Bacillales</taxon>
        <taxon>Bacillaceae</taxon>
        <taxon>Ornithinibacillus</taxon>
    </lineage>
</organism>
<dbReference type="InterPro" id="IPR003439">
    <property type="entry name" value="ABC_transporter-like_ATP-bd"/>
</dbReference>
<dbReference type="EMBL" id="CP162599">
    <property type="protein sequence ID" value="XDK33647.1"/>
    <property type="molecule type" value="Genomic_DNA"/>
</dbReference>
<dbReference type="InterPro" id="IPR003593">
    <property type="entry name" value="AAA+_ATPase"/>
</dbReference>
<gene>
    <name evidence="5" type="ORF">AB4Y30_04655</name>
</gene>
<dbReference type="GO" id="GO:0016887">
    <property type="term" value="F:ATP hydrolysis activity"/>
    <property type="evidence" value="ECO:0007669"/>
    <property type="project" value="InterPro"/>
</dbReference>
<dbReference type="InterPro" id="IPR027417">
    <property type="entry name" value="P-loop_NTPase"/>
</dbReference>
<evidence type="ECO:0000256" key="2">
    <source>
        <dbReference type="ARBA" id="ARBA00022741"/>
    </source>
</evidence>
<proteinExistence type="predicted"/>
<dbReference type="InterPro" id="IPR017871">
    <property type="entry name" value="ABC_transporter-like_CS"/>
</dbReference>
<dbReference type="PROSITE" id="PS50893">
    <property type="entry name" value="ABC_TRANSPORTER_2"/>
    <property type="match status" value="1"/>
</dbReference>
<dbReference type="Pfam" id="PF00005">
    <property type="entry name" value="ABC_tran"/>
    <property type="match status" value="1"/>
</dbReference>
<dbReference type="RefSeq" id="WP_368654325.1">
    <property type="nucleotide sequence ID" value="NZ_CP162599.1"/>
</dbReference>
<sequence length="235" mass="27392">MRLALNNVTYDITGERILDQLSCRINTGITYIIGKNGSGKSTLLKLCATALQPTEGTIEYTELVENQQTILQRKRLTIEDIRRTIGYMPQEFTGYGELSIERYLRYMAAHKGIPRQYVKKIVREWLEKTNLYTIRRKALFTLSGGQLKKVGLIQALINQPSICILDEPFEGLDQMERYYFDRVLRRSAFHSIILISTNIVEEMQEGDVLYLDRGKIRLFTNLEKESRQQVKMWIE</sequence>
<dbReference type="InterPro" id="IPR051782">
    <property type="entry name" value="ABC_Transporter_VariousFunc"/>
</dbReference>
<dbReference type="GO" id="GO:0005524">
    <property type="term" value="F:ATP binding"/>
    <property type="evidence" value="ECO:0007669"/>
    <property type="project" value="UniProtKB-KW"/>
</dbReference>
<dbReference type="PANTHER" id="PTHR42939">
    <property type="entry name" value="ABC TRANSPORTER ATP-BINDING PROTEIN ALBC-RELATED"/>
    <property type="match status" value="1"/>
</dbReference>
<evidence type="ECO:0000313" key="5">
    <source>
        <dbReference type="EMBL" id="XDK33647.1"/>
    </source>
</evidence>
<keyword evidence="2" id="KW-0547">Nucleotide-binding</keyword>